<dbReference type="RefSeq" id="WP_172977836.1">
    <property type="nucleotide sequence ID" value="NZ_JACHEJ010000001.1"/>
</dbReference>
<dbReference type="Proteomes" id="UP000535501">
    <property type="component" value="Unassembled WGS sequence"/>
</dbReference>
<dbReference type="AlphaFoldDB" id="A0A7W9YUF5"/>
<feature type="transmembrane region" description="Helical" evidence="1">
    <location>
        <begin position="7"/>
        <end position="31"/>
    </location>
</feature>
<comment type="caution">
    <text evidence="3">The sequence shown here is derived from an EMBL/GenBank/DDBJ whole genome shotgun (WGS) entry which is preliminary data.</text>
</comment>
<evidence type="ECO:0000313" key="3">
    <source>
        <dbReference type="EMBL" id="MBB6178477.1"/>
    </source>
</evidence>
<keyword evidence="3" id="KW-0255">Endonuclease</keyword>
<dbReference type="Gene3D" id="3.60.10.10">
    <property type="entry name" value="Endonuclease/exonuclease/phosphatase"/>
    <property type="match status" value="1"/>
</dbReference>
<feature type="transmembrane region" description="Helical" evidence="1">
    <location>
        <begin position="62"/>
        <end position="79"/>
    </location>
</feature>
<dbReference type="EMBL" id="JACHEJ010000001">
    <property type="protein sequence ID" value="MBB6178477.1"/>
    <property type="molecule type" value="Genomic_DNA"/>
</dbReference>
<dbReference type="Pfam" id="PF03372">
    <property type="entry name" value="Exo_endo_phos"/>
    <property type="match status" value="1"/>
</dbReference>
<keyword evidence="1" id="KW-1133">Transmembrane helix</keyword>
<gene>
    <name evidence="3" type="ORF">HNQ75_000420</name>
</gene>
<evidence type="ECO:0000259" key="2">
    <source>
        <dbReference type="Pfam" id="PF03372"/>
    </source>
</evidence>
<dbReference type="GO" id="GO:0004527">
    <property type="term" value="F:exonuclease activity"/>
    <property type="evidence" value="ECO:0007669"/>
    <property type="project" value="UniProtKB-KW"/>
</dbReference>
<dbReference type="SUPFAM" id="SSF56219">
    <property type="entry name" value="DNase I-like"/>
    <property type="match status" value="1"/>
</dbReference>
<sequence length="312" mass="34180">MRYFLSVAICVIVSLVILIAAARYVVGIWIFTAISSLQLHLAVTCTLAAVAAFVLHRSLLPALLVAASLALGLHALWMTREMVQQPLAGNNVDAPALRLMSFNILSKNRENAGAIRDLILASGADVVNVLEAMPLRGELGALSQIYPYRIGCGEMTKTCDLMVLSKTPLTSPSVHSLSTIFENGMILSDLSWQGRMVHLAAIHTTKPYFDDFQTLELTNAARMLDRLEGPLLVAGDFNASSLAPNIRMFLRWTGLRTASWEPPTWPDWGGWFGVPIDHVYVREPLHIRSLQRLPSSLGSNHYGLVADIVLAP</sequence>
<protein>
    <submittedName>
        <fullName evidence="3">Endonuclease/exonuclease/phosphatase (EEP) superfamily protein YafD</fullName>
    </submittedName>
</protein>
<evidence type="ECO:0000313" key="4">
    <source>
        <dbReference type="Proteomes" id="UP000535501"/>
    </source>
</evidence>
<dbReference type="InterPro" id="IPR005135">
    <property type="entry name" value="Endo/exonuclease/phosphatase"/>
</dbReference>
<accession>A0A7W9YUF5</accession>
<keyword evidence="3" id="KW-0540">Nuclease</keyword>
<organism evidence="3 4">
    <name type="scientific">Pseudorhizobium flavum</name>
    <dbReference type="NCBI Taxonomy" id="1335061"/>
    <lineage>
        <taxon>Bacteria</taxon>
        <taxon>Pseudomonadati</taxon>
        <taxon>Pseudomonadota</taxon>
        <taxon>Alphaproteobacteria</taxon>
        <taxon>Hyphomicrobiales</taxon>
        <taxon>Rhizobiaceae</taxon>
        <taxon>Rhizobium/Agrobacterium group</taxon>
        <taxon>Pseudorhizobium</taxon>
    </lineage>
</organism>
<evidence type="ECO:0000256" key="1">
    <source>
        <dbReference type="SAM" id="Phobius"/>
    </source>
</evidence>
<dbReference type="InterPro" id="IPR036691">
    <property type="entry name" value="Endo/exonu/phosph_ase_sf"/>
</dbReference>
<name>A0A7W9YUF5_9HYPH</name>
<proteinExistence type="predicted"/>
<keyword evidence="4" id="KW-1185">Reference proteome</keyword>
<feature type="domain" description="Endonuclease/exonuclease/phosphatase" evidence="2">
    <location>
        <begin position="100"/>
        <end position="301"/>
    </location>
</feature>
<reference evidence="3 4" key="1">
    <citation type="submission" date="2020-08" db="EMBL/GenBank/DDBJ databases">
        <title>Genomic Encyclopedia of Type Strains, Phase IV (KMG-IV): sequencing the most valuable type-strain genomes for metagenomic binning, comparative biology and taxonomic classification.</title>
        <authorList>
            <person name="Goeker M."/>
        </authorList>
    </citation>
    <scope>NUCLEOTIDE SEQUENCE [LARGE SCALE GENOMIC DNA]</scope>
    <source>
        <strain evidence="3 4">DSM 102134</strain>
    </source>
</reference>
<keyword evidence="1" id="KW-0472">Membrane</keyword>
<feature type="transmembrane region" description="Helical" evidence="1">
    <location>
        <begin position="37"/>
        <end position="55"/>
    </location>
</feature>
<dbReference type="GO" id="GO:0004519">
    <property type="term" value="F:endonuclease activity"/>
    <property type="evidence" value="ECO:0007669"/>
    <property type="project" value="UniProtKB-KW"/>
</dbReference>
<keyword evidence="3" id="KW-0269">Exonuclease</keyword>
<keyword evidence="1" id="KW-0812">Transmembrane</keyword>
<keyword evidence="3" id="KW-0378">Hydrolase</keyword>